<evidence type="ECO:0000256" key="1">
    <source>
        <dbReference type="ARBA" id="ARBA00004141"/>
    </source>
</evidence>
<evidence type="ECO:0000256" key="6">
    <source>
        <dbReference type="ARBA" id="ARBA00022989"/>
    </source>
</evidence>
<evidence type="ECO:0000256" key="4">
    <source>
        <dbReference type="ARBA" id="ARBA00022840"/>
    </source>
</evidence>
<feature type="transmembrane region" description="Helical" evidence="8">
    <location>
        <begin position="67"/>
        <end position="85"/>
    </location>
</feature>
<dbReference type="PRINTS" id="PR00119">
    <property type="entry name" value="CATATPASE"/>
</dbReference>
<evidence type="ECO:0000256" key="3">
    <source>
        <dbReference type="ARBA" id="ARBA00022741"/>
    </source>
</evidence>
<dbReference type="GO" id="GO:0016887">
    <property type="term" value="F:ATP hydrolysis activity"/>
    <property type="evidence" value="ECO:0007669"/>
    <property type="project" value="InterPro"/>
</dbReference>
<feature type="transmembrane region" description="Helical" evidence="8">
    <location>
        <begin position="701"/>
        <end position="725"/>
    </location>
</feature>
<evidence type="ECO:0000259" key="9">
    <source>
        <dbReference type="SMART" id="SM00831"/>
    </source>
</evidence>
<keyword evidence="7 8" id="KW-0472">Membrane</keyword>
<keyword evidence="2 8" id="KW-0812">Transmembrane</keyword>
<dbReference type="Pfam" id="PF13246">
    <property type="entry name" value="Cation_ATPase"/>
    <property type="match status" value="1"/>
</dbReference>
<keyword evidence="6 8" id="KW-1133">Transmembrane helix</keyword>
<dbReference type="SUPFAM" id="SSF81653">
    <property type="entry name" value="Calcium ATPase, transduction domain A"/>
    <property type="match status" value="1"/>
</dbReference>
<comment type="caution">
    <text evidence="10">The sequence shown here is derived from an EMBL/GenBank/DDBJ whole genome shotgun (WGS) entry which is preliminary data.</text>
</comment>
<dbReference type="SUPFAM" id="SSF56784">
    <property type="entry name" value="HAD-like"/>
    <property type="match status" value="1"/>
</dbReference>
<dbReference type="Gene3D" id="2.70.150.10">
    <property type="entry name" value="Calcium-transporting ATPase, cytoplasmic transduction domain A"/>
    <property type="match status" value="1"/>
</dbReference>
<dbReference type="SMART" id="SM00831">
    <property type="entry name" value="Cation_ATPase_N"/>
    <property type="match status" value="1"/>
</dbReference>
<dbReference type="SFLD" id="SFLDS00003">
    <property type="entry name" value="Haloacid_Dehalogenase"/>
    <property type="match status" value="1"/>
</dbReference>
<evidence type="ECO:0000256" key="7">
    <source>
        <dbReference type="ARBA" id="ARBA00023136"/>
    </source>
</evidence>
<feature type="transmembrane region" description="Helical" evidence="8">
    <location>
        <begin position="782"/>
        <end position="802"/>
    </location>
</feature>
<keyword evidence="5" id="KW-1278">Translocase</keyword>
<dbReference type="PANTHER" id="PTHR42861">
    <property type="entry name" value="CALCIUM-TRANSPORTING ATPASE"/>
    <property type="match status" value="1"/>
</dbReference>
<organism evidence="10 11">
    <name type="scientific">Candidatus Daviesbacteria bacterium GW2011_GWA2_40_9</name>
    <dbReference type="NCBI Taxonomy" id="1618424"/>
    <lineage>
        <taxon>Bacteria</taxon>
        <taxon>Candidatus Daviesiibacteriota</taxon>
    </lineage>
</organism>
<dbReference type="SFLD" id="SFLDF00027">
    <property type="entry name" value="p-type_atpase"/>
    <property type="match status" value="1"/>
</dbReference>
<dbReference type="SUPFAM" id="SSF81665">
    <property type="entry name" value="Calcium ATPase, transmembrane domain M"/>
    <property type="match status" value="1"/>
</dbReference>
<dbReference type="InterPro" id="IPR008250">
    <property type="entry name" value="ATPase_P-typ_transduc_dom_A_sf"/>
</dbReference>
<dbReference type="Proteomes" id="UP000034601">
    <property type="component" value="Unassembled WGS sequence"/>
</dbReference>
<dbReference type="InterPro" id="IPR023299">
    <property type="entry name" value="ATPase_P-typ_cyto_dom_N"/>
</dbReference>
<dbReference type="InterPro" id="IPR023214">
    <property type="entry name" value="HAD_sf"/>
</dbReference>
<dbReference type="InterPro" id="IPR059000">
    <property type="entry name" value="ATPase_P-type_domA"/>
</dbReference>
<name>A0A0G0X6H0_9BACT</name>
<dbReference type="InterPro" id="IPR044492">
    <property type="entry name" value="P_typ_ATPase_HD_dom"/>
</dbReference>
<feature type="transmembrane region" description="Helical" evidence="8">
    <location>
        <begin position="675"/>
        <end position="695"/>
    </location>
</feature>
<comment type="subcellular location">
    <subcellularLocation>
        <location evidence="1">Membrane</location>
        <topology evidence="1">Multi-pass membrane protein</topology>
    </subcellularLocation>
</comment>
<dbReference type="Pfam" id="PF00690">
    <property type="entry name" value="Cation_ATPase_N"/>
    <property type="match status" value="1"/>
</dbReference>
<feature type="transmembrane region" description="Helical" evidence="8">
    <location>
        <begin position="256"/>
        <end position="282"/>
    </location>
</feature>
<accession>A0A0G0X6H0</accession>
<dbReference type="InterPro" id="IPR036412">
    <property type="entry name" value="HAD-like_sf"/>
</dbReference>
<dbReference type="GO" id="GO:0005524">
    <property type="term" value="F:ATP binding"/>
    <property type="evidence" value="ECO:0007669"/>
    <property type="project" value="UniProtKB-KW"/>
</dbReference>
<reference evidence="10 11" key="1">
    <citation type="journal article" date="2015" name="Nature">
        <title>rRNA introns, odd ribosomes, and small enigmatic genomes across a large radiation of phyla.</title>
        <authorList>
            <person name="Brown C.T."/>
            <person name="Hug L.A."/>
            <person name="Thomas B.C."/>
            <person name="Sharon I."/>
            <person name="Castelle C.J."/>
            <person name="Singh A."/>
            <person name="Wilkins M.J."/>
            <person name="Williams K.H."/>
            <person name="Banfield J.F."/>
        </authorList>
    </citation>
    <scope>NUCLEOTIDE SEQUENCE [LARGE SCALE GENOMIC DNA]</scope>
</reference>
<dbReference type="Pfam" id="PF00689">
    <property type="entry name" value="Cation_ATPase_C"/>
    <property type="match status" value="1"/>
</dbReference>
<dbReference type="InterPro" id="IPR001757">
    <property type="entry name" value="P_typ_ATPase"/>
</dbReference>
<proteinExistence type="predicted"/>
<evidence type="ECO:0000256" key="8">
    <source>
        <dbReference type="SAM" id="Phobius"/>
    </source>
</evidence>
<dbReference type="PATRIC" id="fig|1618424.3.peg.499"/>
<feature type="transmembrane region" description="Helical" evidence="8">
    <location>
        <begin position="222"/>
        <end position="244"/>
    </location>
</feature>
<dbReference type="Pfam" id="PF00122">
    <property type="entry name" value="E1-E2_ATPase"/>
    <property type="match status" value="1"/>
</dbReference>
<evidence type="ECO:0000313" key="11">
    <source>
        <dbReference type="Proteomes" id="UP000034601"/>
    </source>
</evidence>
<feature type="transmembrane region" description="Helical" evidence="8">
    <location>
        <begin position="45"/>
        <end position="61"/>
    </location>
</feature>
<protein>
    <submittedName>
        <fullName evidence="10">ATPase, P-type (Transporting), HAD superfamily, subfamily IC</fullName>
    </submittedName>
</protein>
<feature type="domain" description="Cation-transporting P-type ATPase N-terminal" evidence="9">
    <location>
        <begin position="7"/>
        <end position="62"/>
    </location>
</feature>
<feature type="transmembrane region" description="Helical" evidence="8">
    <location>
        <begin position="746"/>
        <end position="770"/>
    </location>
</feature>
<dbReference type="GO" id="GO:0016020">
    <property type="term" value="C:membrane"/>
    <property type="evidence" value="ECO:0007669"/>
    <property type="project" value="UniProtKB-SubCell"/>
</dbReference>
<keyword evidence="4" id="KW-0067">ATP-binding</keyword>
<dbReference type="InterPro" id="IPR018303">
    <property type="entry name" value="ATPase_P-typ_P_site"/>
</dbReference>
<evidence type="ECO:0000313" key="10">
    <source>
        <dbReference type="EMBL" id="KKR83222.1"/>
    </source>
</evidence>
<dbReference type="Gene3D" id="3.40.50.1000">
    <property type="entry name" value="HAD superfamily/HAD-like"/>
    <property type="match status" value="1"/>
</dbReference>
<dbReference type="NCBIfam" id="TIGR01494">
    <property type="entry name" value="ATPase_P-type"/>
    <property type="match status" value="3"/>
</dbReference>
<dbReference type="InterPro" id="IPR023298">
    <property type="entry name" value="ATPase_P-typ_TM_dom_sf"/>
</dbReference>
<sequence>MIGNTFGLSQDEVRLRLKEHGPNEIKGTRKTHPLQIFLRQTKKNLILYLLLFASLISFVVGETVTAVTIVLVAAMVVTVSFIQEYRAEKAIQALKQMVVPISTAIRGGKETEVLSSQLVPGDIVTLRSGEKIPADCLLIEENNLRVDESVLTGESREISKKAARSEHSYGEENMIFMGTFVIAGRCRAKIVHTGMNTRFGAIASMISETEKSLPLQQKLNKIARFMVIVAVVASFSTGLLMLTRAEVLSYQSLTNILILTLALAVSAFPEGLPAVLITTLAVGARRMAKKNAIVNRMSIIETLGETTVICTDKTGTLTSGEMTVKKIYLNGKMVQVSGSGYEAAGEFSVAERSFDPKKNPGLTLLLKTAVICNDSRIKRTGEDHQYKISGTPTEGALMILAAKAHLFREDLSYLRVEEIPFTSDRKMMSVLSKEKEGNFIYAKGAPEILLAKCHCQQINGKCVTLNEAQKEEILKENAQLNHQSYRTLALAYKKVERLDKDYSEDGLIWAGLVGMEDPPREEVAQALQLCQSAGISVKMVTGDHQETALAIASQIGLSGKAVEGTDLDQLTDEELAKVVNQITIFSRVRPEHKLRIVKALQAIGEIVTMTGDGVNDAPALKEAHIGVAMGKNGTDVSRSVADLTLKDDNFATIVEAIKEGRSIFNNIRKFVSYQLACNWAEILILFIGVLLSPFLGWQAPLLLALQILFMNLVTDDLPAITLGLNRTSKDVMRIKPRRKAEIFNRPLFYMTIGVGVLMAFLTLTSFYISFNILGQGLEVARTTALVTLILLEIAGAFSYRSFRQKVLTRSPFANIYLVYASVISVIATLVIVYSPLSHVFETTSLDSFSWFIASLAAIILVIILDLVKNLDISRSVTQTTS</sequence>
<dbReference type="InterPro" id="IPR006068">
    <property type="entry name" value="ATPase_P-typ_cation-transptr_C"/>
</dbReference>
<dbReference type="EMBL" id="LCAB01000007">
    <property type="protein sequence ID" value="KKR83222.1"/>
    <property type="molecule type" value="Genomic_DNA"/>
</dbReference>
<dbReference type="SUPFAM" id="SSF81660">
    <property type="entry name" value="Metal cation-transporting ATPase, ATP-binding domain N"/>
    <property type="match status" value="1"/>
</dbReference>
<dbReference type="PROSITE" id="PS00154">
    <property type="entry name" value="ATPASE_E1_E2"/>
    <property type="match status" value="1"/>
</dbReference>
<dbReference type="SFLD" id="SFLDG00002">
    <property type="entry name" value="C1.7:_P-type_atpase_like"/>
    <property type="match status" value="1"/>
</dbReference>
<gene>
    <name evidence="10" type="ORF">UU29_C0007G0092</name>
</gene>
<evidence type="ECO:0000256" key="2">
    <source>
        <dbReference type="ARBA" id="ARBA00022692"/>
    </source>
</evidence>
<dbReference type="Gene3D" id="1.20.1110.10">
    <property type="entry name" value="Calcium-transporting ATPase, transmembrane domain"/>
    <property type="match status" value="1"/>
</dbReference>
<keyword evidence="3" id="KW-0547">Nucleotide-binding</keyword>
<dbReference type="Gene3D" id="3.40.1110.10">
    <property type="entry name" value="Calcium-transporting ATPase, cytoplasmic domain N"/>
    <property type="match status" value="1"/>
</dbReference>
<dbReference type="AlphaFoldDB" id="A0A0G0X6H0"/>
<evidence type="ECO:0000256" key="5">
    <source>
        <dbReference type="ARBA" id="ARBA00022967"/>
    </source>
</evidence>
<dbReference type="InterPro" id="IPR004014">
    <property type="entry name" value="ATPase_P-typ_cation-transptr_N"/>
</dbReference>
<dbReference type="PRINTS" id="PR00120">
    <property type="entry name" value="HATPASE"/>
</dbReference>
<feature type="transmembrane region" description="Helical" evidence="8">
    <location>
        <begin position="848"/>
        <end position="867"/>
    </location>
</feature>
<feature type="transmembrane region" description="Helical" evidence="8">
    <location>
        <begin position="814"/>
        <end position="836"/>
    </location>
</feature>